<keyword evidence="2" id="KW-1185">Reference proteome</keyword>
<reference evidence="2" key="1">
    <citation type="journal article" date="2008" name="Nat. Genet.">
        <title>The Pristionchus pacificus genome provides a unique perspective on nematode lifestyle and parasitism.</title>
        <authorList>
            <person name="Dieterich C."/>
            <person name="Clifton S.W."/>
            <person name="Schuster L.N."/>
            <person name="Chinwalla A."/>
            <person name="Delehaunty K."/>
            <person name="Dinkelacker I."/>
            <person name="Fulton L."/>
            <person name="Fulton R."/>
            <person name="Godfrey J."/>
            <person name="Minx P."/>
            <person name="Mitreva M."/>
            <person name="Roeseler W."/>
            <person name="Tian H."/>
            <person name="Witte H."/>
            <person name="Yang S.P."/>
            <person name="Wilson R.K."/>
            <person name="Sommer R.J."/>
        </authorList>
    </citation>
    <scope>NUCLEOTIDE SEQUENCE [LARGE SCALE GENOMIC DNA]</scope>
    <source>
        <strain evidence="2">PS312</strain>
    </source>
</reference>
<evidence type="ECO:0000313" key="1">
    <source>
        <dbReference type="EnsemblMetazoa" id="PPA16800.1"/>
    </source>
</evidence>
<protein>
    <submittedName>
        <fullName evidence="1">Uncharacterized protein</fullName>
    </submittedName>
</protein>
<name>A0A2A6BWJ8_PRIPA</name>
<proteinExistence type="predicted"/>
<reference evidence="1" key="2">
    <citation type="submission" date="2022-06" db="UniProtKB">
        <authorList>
            <consortium name="EnsemblMetazoa"/>
        </authorList>
    </citation>
    <scope>IDENTIFICATION</scope>
    <source>
        <strain evidence="1">PS312</strain>
    </source>
</reference>
<gene>
    <name evidence="1" type="primary">WBGene00106354</name>
</gene>
<organism evidence="1 2">
    <name type="scientific">Pristionchus pacificus</name>
    <name type="common">Parasitic nematode worm</name>
    <dbReference type="NCBI Taxonomy" id="54126"/>
    <lineage>
        <taxon>Eukaryota</taxon>
        <taxon>Metazoa</taxon>
        <taxon>Ecdysozoa</taxon>
        <taxon>Nematoda</taxon>
        <taxon>Chromadorea</taxon>
        <taxon>Rhabditida</taxon>
        <taxon>Rhabditina</taxon>
        <taxon>Diplogasteromorpha</taxon>
        <taxon>Diplogasteroidea</taxon>
        <taxon>Neodiplogasteridae</taxon>
        <taxon>Pristionchus</taxon>
    </lineage>
</organism>
<sequence>MYEADQREALRLHLALSIERVRSILLRPSADLSSCSAIPEARNFGTSSFFCHFFSLSIPCLSFSFPIPLPEMEYLLSRGFGDLFLALLLSSYSSPLFQNYLSMGVRALMKWRDVVQRLTLNDLKCTPVNISTDSTPITKRPRSPVDMASPADEIHKDSPGMPQLKHLMMMDDEPTSAASGVEDLNPDDPESFFNEDVPLESSALGGAVDALLLSWSQIMSNTGTKYPSVSRRQLISDQWMGLLSRLECLSYRVTDELSLFSSSPGVEIISKVELQQLLCSQLQICTYSPVITK</sequence>
<accession>A0A2A6BWJ8</accession>
<dbReference type="AlphaFoldDB" id="A0A2A6BWJ8"/>
<evidence type="ECO:0000313" key="2">
    <source>
        <dbReference type="Proteomes" id="UP000005239"/>
    </source>
</evidence>
<accession>A0A8R1YBG4</accession>
<dbReference type="EnsemblMetazoa" id="PPA16800.1">
    <property type="protein sequence ID" value="PPA16800.1"/>
    <property type="gene ID" value="WBGene00106354"/>
</dbReference>
<dbReference type="Proteomes" id="UP000005239">
    <property type="component" value="Unassembled WGS sequence"/>
</dbReference>